<gene>
    <name evidence="3" type="ORF">TCHU04912_LOCUS15593</name>
</gene>
<dbReference type="AlphaFoldDB" id="A0A7S1X7N6"/>
<name>A0A7S1X7N6_9CHLO</name>
<dbReference type="InterPro" id="IPR037215">
    <property type="entry name" value="GUN4-like_sf"/>
</dbReference>
<dbReference type="Gene3D" id="1.25.40.620">
    <property type="match status" value="1"/>
</dbReference>
<evidence type="ECO:0000313" key="3">
    <source>
        <dbReference type="EMBL" id="CAD9213354.1"/>
    </source>
</evidence>
<sequence length="256" mass="27870">MAAASCSMAAATNVAAANVKVVRTTSTASLRPSVKCAPLRVQHSQHRGSVVASASKLTSSFLGGGDPRPGGGIIGKSGSSKTIKPEDVVLESEAGIDYTPLKEALEAGEFQKADDITRALLIELAGEDAKGRGWVYFSEVKTISVKDFKTMDSLWVAYSEGKFGFSVQKNLWVQCSKRWPKFFKRINWVQGENNIYRKWPAEFNYTKEAEKGHLPLTNALRGTELIQAIFKHPAFEVEEKKKVGNTAPGSLTSKSL</sequence>
<protein>
    <recommendedName>
        <fullName evidence="2">GUN4-like domain-containing protein</fullName>
    </recommendedName>
</protein>
<accession>A0A7S1X7N6</accession>
<dbReference type="Pfam" id="PF05419">
    <property type="entry name" value="GUN4"/>
    <property type="match status" value="1"/>
</dbReference>
<dbReference type="GO" id="GO:0046906">
    <property type="term" value="F:tetrapyrrole binding"/>
    <property type="evidence" value="ECO:0007669"/>
    <property type="project" value="TreeGrafter"/>
</dbReference>
<dbReference type="PANTHER" id="PTHR34800">
    <property type="entry name" value="TETRAPYRROLE-BINDING PROTEIN, CHLOROPLASTIC"/>
    <property type="match status" value="1"/>
</dbReference>
<feature type="compositionally biased region" description="Gly residues" evidence="1">
    <location>
        <begin position="62"/>
        <end position="75"/>
    </location>
</feature>
<dbReference type="SUPFAM" id="SSF140869">
    <property type="entry name" value="GUN4-like"/>
    <property type="match status" value="1"/>
</dbReference>
<organism evidence="3">
    <name type="scientific">Tetraselmis chuii</name>
    <dbReference type="NCBI Taxonomy" id="63592"/>
    <lineage>
        <taxon>Eukaryota</taxon>
        <taxon>Viridiplantae</taxon>
        <taxon>Chlorophyta</taxon>
        <taxon>core chlorophytes</taxon>
        <taxon>Chlorodendrophyceae</taxon>
        <taxon>Chlorodendrales</taxon>
        <taxon>Chlorodendraceae</taxon>
        <taxon>Tetraselmis</taxon>
    </lineage>
</organism>
<evidence type="ECO:0000256" key="1">
    <source>
        <dbReference type="SAM" id="MobiDB-lite"/>
    </source>
</evidence>
<feature type="domain" description="GUN4-like" evidence="2">
    <location>
        <begin position="92"/>
        <end position="233"/>
    </location>
</feature>
<reference evidence="3" key="1">
    <citation type="submission" date="2021-01" db="EMBL/GenBank/DDBJ databases">
        <authorList>
            <person name="Corre E."/>
            <person name="Pelletier E."/>
            <person name="Niang G."/>
            <person name="Scheremetjew M."/>
            <person name="Finn R."/>
            <person name="Kale V."/>
            <person name="Holt S."/>
            <person name="Cochrane G."/>
            <person name="Meng A."/>
            <person name="Brown T."/>
            <person name="Cohen L."/>
        </authorList>
    </citation>
    <scope>NUCLEOTIDE SEQUENCE</scope>
    <source>
        <strain evidence="3">PLY429</strain>
    </source>
</reference>
<dbReference type="InterPro" id="IPR008629">
    <property type="entry name" value="GUN4-like"/>
</dbReference>
<dbReference type="Gene3D" id="1.10.10.1770">
    <property type="entry name" value="Gun4-like"/>
    <property type="match status" value="1"/>
</dbReference>
<dbReference type="CDD" id="cd16383">
    <property type="entry name" value="GUN4"/>
    <property type="match status" value="1"/>
</dbReference>
<dbReference type="GO" id="GO:0010019">
    <property type="term" value="P:chloroplast-nucleus signaling pathway"/>
    <property type="evidence" value="ECO:0007669"/>
    <property type="project" value="TreeGrafter"/>
</dbReference>
<proteinExistence type="predicted"/>
<dbReference type="PANTHER" id="PTHR34800:SF1">
    <property type="entry name" value="TETRAPYRROLE-BINDING PROTEIN, CHLOROPLASTIC"/>
    <property type="match status" value="1"/>
</dbReference>
<evidence type="ECO:0000259" key="2">
    <source>
        <dbReference type="Pfam" id="PF05419"/>
    </source>
</evidence>
<dbReference type="GO" id="GO:0009507">
    <property type="term" value="C:chloroplast"/>
    <property type="evidence" value="ECO:0007669"/>
    <property type="project" value="TreeGrafter"/>
</dbReference>
<dbReference type="EMBL" id="HBGG01030017">
    <property type="protein sequence ID" value="CAD9213354.1"/>
    <property type="molecule type" value="Transcribed_RNA"/>
</dbReference>
<feature type="region of interest" description="Disordered" evidence="1">
    <location>
        <begin position="61"/>
        <end position="81"/>
    </location>
</feature>